<protein>
    <recommendedName>
        <fullName evidence="7 9">Uroporphyrinogen-III synthase</fullName>
        <ecNumber evidence="3 9">4.2.1.75</ecNumber>
    </recommendedName>
</protein>
<dbReference type="InterPro" id="IPR039793">
    <property type="entry name" value="UROS/Hem4"/>
</dbReference>
<evidence type="ECO:0000256" key="3">
    <source>
        <dbReference type="ARBA" id="ARBA00013109"/>
    </source>
</evidence>
<proteinExistence type="inferred from homology"/>
<reference evidence="11" key="1">
    <citation type="submission" date="2021-01" db="EMBL/GenBank/DDBJ databases">
        <title>KCTC 19127 draft genome.</title>
        <authorList>
            <person name="An D."/>
        </authorList>
    </citation>
    <scope>NUCLEOTIDE SEQUENCE</scope>
    <source>
        <strain evidence="11">KCTC 19127</strain>
    </source>
</reference>
<evidence type="ECO:0000256" key="1">
    <source>
        <dbReference type="ARBA" id="ARBA00004772"/>
    </source>
</evidence>
<gene>
    <name evidence="11" type="ORF">JL107_11700</name>
</gene>
<comment type="function">
    <text evidence="6 9">Catalyzes cyclization of the linear tetrapyrrole, hydroxymethylbilane, to the macrocyclic uroporphyrinogen III.</text>
</comment>
<evidence type="ECO:0000256" key="7">
    <source>
        <dbReference type="ARBA" id="ARBA00040167"/>
    </source>
</evidence>
<evidence type="ECO:0000259" key="10">
    <source>
        <dbReference type="Pfam" id="PF02602"/>
    </source>
</evidence>
<dbReference type="GO" id="GO:0004852">
    <property type="term" value="F:uroporphyrinogen-III synthase activity"/>
    <property type="evidence" value="ECO:0007669"/>
    <property type="project" value="UniProtKB-UniRule"/>
</dbReference>
<dbReference type="CDD" id="cd06578">
    <property type="entry name" value="HemD"/>
    <property type="match status" value="1"/>
</dbReference>
<comment type="similarity">
    <text evidence="2 9">Belongs to the uroporphyrinogen-III synthase family.</text>
</comment>
<comment type="catalytic activity">
    <reaction evidence="8 9">
        <text>hydroxymethylbilane = uroporphyrinogen III + H2O</text>
        <dbReference type="Rhea" id="RHEA:18965"/>
        <dbReference type="ChEBI" id="CHEBI:15377"/>
        <dbReference type="ChEBI" id="CHEBI:57308"/>
        <dbReference type="ChEBI" id="CHEBI:57845"/>
        <dbReference type="EC" id="4.2.1.75"/>
    </reaction>
</comment>
<comment type="caution">
    <text evidence="11">The sequence shown here is derived from an EMBL/GenBank/DDBJ whole genome shotgun (WGS) entry which is preliminary data.</text>
</comment>
<dbReference type="PANTHER" id="PTHR38042:SF1">
    <property type="entry name" value="UROPORPHYRINOGEN-III SYNTHASE, CHLOROPLASTIC"/>
    <property type="match status" value="1"/>
</dbReference>
<evidence type="ECO:0000256" key="4">
    <source>
        <dbReference type="ARBA" id="ARBA00023239"/>
    </source>
</evidence>
<dbReference type="RefSeq" id="WP_205257207.1">
    <property type="nucleotide sequence ID" value="NZ_BAAAPV010000001.1"/>
</dbReference>
<dbReference type="PANTHER" id="PTHR38042">
    <property type="entry name" value="UROPORPHYRINOGEN-III SYNTHASE, CHLOROPLASTIC"/>
    <property type="match status" value="1"/>
</dbReference>
<sequence length="266" mass="26910">MTGPLAGVRVLVPRPPGRGTALTGLLHEAGAQVEAVPLISFEPPADPGRLDLAVLDLAAGTWDWVALTSVTAVDAVLSRAAALAVHPLVPADTRVAVVGRSTADAVRAAGLPVDLQPPGAGSAAELARVWPTGDGTVLLPRSALAADDLPEALRGRGWTVTEVDAYRTTVHPVPDRIAADLRSGDLGAVLLTSTSTATALAATPLAAGVIVVAIGAATAQAAVAAGLTVHRIAERPSDTGLLDALLDAVPHRRAPTSSLEPTHPER</sequence>
<dbReference type="SUPFAM" id="SSF69618">
    <property type="entry name" value="HemD-like"/>
    <property type="match status" value="1"/>
</dbReference>
<organism evidence="11 12">
    <name type="scientific">Nakamurella flavida</name>
    <dbReference type="NCBI Taxonomy" id="363630"/>
    <lineage>
        <taxon>Bacteria</taxon>
        <taxon>Bacillati</taxon>
        <taxon>Actinomycetota</taxon>
        <taxon>Actinomycetes</taxon>
        <taxon>Nakamurellales</taxon>
        <taxon>Nakamurellaceae</taxon>
        <taxon>Nakamurella</taxon>
    </lineage>
</organism>
<accession>A0A938YQ05</accession>
<feature type="domain" description="Tetrapyrrole biosynthesis uroporphyrinogen III synthase" evidence="10">
    <location>
        <begin position="22"/>
        <end position="242"/>
    </location>
</feature>
<keyword evidence="5 9" id="KW-0627">Porphyrin biosynthesis</keyword>
<dbReference type="EC" id="4.2.1.75" evidence="3 9"/>
<dbReference type="Gene3D" id="3.40.50.10090">
    <property type="match status" value="2"/>
</dbReference>
<evidence type="ECO:0000256" key="6">
    <source>
        <dbReference type="ARBA" id="ARBA00037589"/>
    </source>
</evidence>
<comment type="pathway">
    <text evidence="1 9">Porphyrin-containing compound metabolism; protoporphyrin-IX biosynthesis; coproporphyrinogen-III from 5-aminolevulinate: step 3/4.</text>
</comment>
<dbReference type="GO" id="GO:0006782">
    <property type="term" value="P:protoporphyrinogen IX biosynthetic process"/>
    <property type="evidence" value="ECO:0007669"/>
    <property type="project" value="UniProtKB-UniRule"/>
</dbReference>
<evidence type="ECO:0000256" key="9">
    <source>
        <dbReference type="RuleBase" id="RU366031"/>
    </source>
</evidence>
<evidence type="ECO:0000256" key="8">
    <source>
        <dbReference type="ARBA" id="ARBA00048617"/>
    </source>
</evidence>
<dbReference type="EMBL" id="JAERWL010000009">
    <property type="protein sequence ID" value="MBM9477113.1"/>
    <property type="molecule type" value="Genomic_DNA"/>
</dbReference>
<dbReference type="GO" id="GO:0006780">
    <property type="term" value="P:uroporphyrinogen III biosynthetic process"/>
    <property type="evidence" value="ECO:0007669"/>
    <property type="project" value="UniProtKB-UniRule"/>
</dbReference>
<dbReference type="Proteomes" id="UP000663801">
    <property type="component" value="Unassembled WGS sequence"/>
</dbReference>
<dbReference type="InterPro" id="IPR003754">
    <property type="entry name" value="4pyrrol_synth_uPrphyn_synth"/>
</dbReference>
<name>A0A938YQ05_9ACTN</name>
<evidence type="ECO:0000256" key="2">
    <source>
        <dbReference type="ARBA" id="ARBA00008133"/>
    </source>
</evidence>
<evidence type="ECO:0000313" key="12">
    <source>
        <dbReference type="Proteomes" id="UP000663801"/>
    </source>
</evidence>
<evidence type="ECO:0000313" key="11">
    <source>
        <dbReference type="EMBL" id="MBM9477113.1"/>
    </source>
</evidence>
<evidence type="ECO:0000256" key="5">
    <source>
        <dbReference type="ARBA" id="ARBA00023244"/>
    </source>
</evidence>
<keyword evidence="4 9" id="KW-0456">Lyase</keyword>
<dbReference type="InterPro" id="IPR036108">
    <property type="entry name" value="4pyrrol_syn_uPrphyn_synt_sf"/>
</dbReference>
<keyword evidence="12" id="KW-1185">Reference proteome</keyword>
<dbReference type="AlphaFoldDB" id="A0A938YQ05"/>
<dbReference type="Pfam" id="PF02602">
    <property type="entry name" value="HEM4"/>
    <property type="match status" value="1"/>
</dbReference>